<reference evidence="6 7" key="2">
    <citation type="journal article" date="2010" name="Stand. Genomic Sci.">
        <title>Complete genome sequence of Desulfohalobium retbaense type strain (HR(100)).</title>
        <authorList>
            <person name="Spring S."/>
            <person name="Nolan M."/>
            <person name="Lapidus A."/>
            <person name="Glavina Del Rio T."/>
            <person name="Copeland A."/>
            <person name="Tice H."/>
            <person name="Cheng J.F."/>
            <person name="Lucas S."/>
            <person name="Land M."/>
            <person name="Chen F."/>
            <person name="Bruce D."/>
            <person name="Goodwin L."/>
            <person name="Pitluck S."/>
            <person name="Ivanova N."/>
            <person name="Mavromatis K."/>
            <person name="Mikhailova N."/>
            <person name="Pati A."/>
            <person name="Chen A."/>
            <person name="Palaniappan K."/>
            <person name="Hauser L."/>
            <person name="Chang Y.J."/>
            <person name="Jeffries C.D."/>
            <person name="Munk C."/>
            <person name="Kiss H."/>
            <person name="Chain P."/>
            <person name="Han C."/>
            <person name="Brettin T."/>
            <person name="Detter J.C."/>
            <person name="Schuler E."/>
            <person name="Goker M."/>
            <person name="Rohde M."/>
            <person name="Bristow J."/>
            <person name="Eisen J.A."/>
            <person name="Markowitz V."/>
            <person name="Hugenholtz P."/>
            <person name="Kyrpides N.C."/>
            <person name="Klenk H.P."/>
        </authorList>
    </citation>
    <scope>NUCLEOTIDE SEQUENCE [LARGE SCALE GENOMIC DNA]</scope>
    <source>
        <strain evidence="7">ATCC 49802 / DSM 20745 / S 6022</strain>
    </source>
</reference>
<name>D1C3D6_SPHTD</name>
<dbReference type="PROSITE" id="PS00170">
    <property type="entry name" value="CSA_PPIASE_1"/>
    <property type="match status" value="1"/>
</dbReference>
<dbReference type="PRINTS" id="PR00153">
    <property type="entry name" value="CSAPPISMRASE"/>
</dbReference>
<keyword evidence="7" id="KW-1185">Reference proteome</keyword>
<dbReference type="Gene3D" id="2.40.100.10">
    <property type="entry name" value="Cyclophilin-like"/>
    <property type="match status" value="1"/>
</dbReference>
<evidence type="ECO:0000256" key="1">
    <source>
        <dbReference type="ARBA" id="ARBA00007365"/>
    </source>
</evidence>
<proteinExistence type="inferred from homology"/>
<dbReference type="SUPFAM" id="SSF50891">
    <property type="entry name" value="Cyclophilin-like"/>
    <property type="match status" value="1"/>
</dbReference>
<evidence type="ECO:0000256" key="4">
    <source>
        <dbReference type="RuleBase" id="RU363019"/>
    </source>
</evidence>
<evidence type="ECO:0000256" key="3">
    <source>
        <dbReference type="ARBA" id="ARBA00023235"/>
    </source>
</evidence>
<gene>
    <name evidence="6" type="ordered locus">Sthe_1318</name>
</gene>
<sequence length="180" mass="19788">MDANGPKQWSSPPPMQLKEGVDYQATLHTSKGDIVIDLFEQETPQTVNSFVFLAREGFYNGVTFHRVIEGFMIQTGDPTGTGAGGPGYEFDDEPFTRDYTPGTVAMANHGPNTNGSQFFIVQADLRGRLPKDYTIFGEVTQGMDVVDAIAAVEKTYNPRMGEQSAPVEPIYIESVEIVEK</sequence>
<dbReference type="InterPro" id="IPR044666">
    <property type="entry name" value="Cyclophilin_A-like"/>
</dbReference>
<dbReference type="PANTHER" id="PTHR45625:SF4">
    <property type="entry name" value="PEPTIDYLPROLYL ISOMERASE DOMAIN AND WD REPEAT-CONTAINING PROTEIN 1"/>
    <property type="match status" value="1"/>
</dbReference>
<dbReference type="KEGG" id="sti:Sthe_1318"/>
<dbReference type="PANTHER" id="PTHR45625">
    <property type="entry name" value="PEPTIDYL-PROLYL CIS-TRANS ISOMERASE-RELATED"/>
    <property type="match status" value="1"/>
</dbReference>
<comment type="similarity">
    <text evidence="1 4">Belongs to the cyclophilin-type PPIase family.</text>
</comment>
<evidence type="ECO:0000256" key="2">
    <source>
        <dbReference type="ARBA" id="ARBA00023110"/>
    </source>
</evidence>
<dbReference type="InParanoid" id="D1C3D6"/>
<dbReference type="PROSITE" id="PS50072">
    <property type="entry name" value="CSA_PPIASE_2"/>
    <property type="match status" value="1"/>
</dbReference>
<accession>D1C3D6</accession>
<evidence type="ECO:0000313" key="7">
    <source>
        <dbReference type="Proteomes" id="UP000002027"/>
    </source>
</evidence>
<dbReference type="EMBL" id="CP001823">
    <property type="protein sequence ID" value="ACZ38753.1"/>
    <property type="molecule type" value="Genomic_DNA"/>
</dbReference>
<dbReference type="STRING" id="479434.Sthe_1318"/>
<dbReference type="RefSeq" id="WP_012871800.1">
    <property type="nucleotide sequence ID" value="NC_013523.1"/>
</dbReference>
<dbReference type="GO" id="GO:0006457">
    <property type="term" value="P:protein folding"/>
    <property type="evidence" value="ECO:0007669"/>
    <property type="project" value="InterPro"/>
</dbReference>
<dbReference type="OrthoDB" id="9807797at2"/>
<dbReference type="AlphaFoldDB" id="D1C3D6"/>
<dbReference type="EC" id="5.2.1.8" evidence="4"/>
<comment type="function">
    <text evidence="4">PPIases accelerate the folding of proteins. It catalyzes the cis-trans isomerization of proline imidic peptide bonds in oligopeptides.</text>
</comment>
<dbReference type="GO" id="GO:0003755">
    <property type="term" value="F:peptidyl-prolyl cis-trans isomerase activity"/>
    <property type="evidence" value="ECO:0007669"/>
    <property type="project" value="UniProtKB-UniRule"/>
</dbReference>
<evidence type="ECO:0000313" key="6">
    <source>
        <dbReference type="EMBL" id="ACZ38753.1"/>
    </source>
</evidence>
<dbReference type="Proteomes" id="UP000002027">
    <property type="component" value="Chromosome 1"/>
</dbReference>
<dbReference type="InterPro" id="IPR002130">
    <property type="entry name" value="Cyclophilin-type_PPIase_dom"/>
</dbReference>
<dbReference type="CDD" id="cd00317">
    <property type="entry name" value="cyclophilin"/>
    <property type="match status" value="1"/>
</dbReference>
<organism evidence="6 7">
    <name type="scientific">Sphaerobacter thermophilus (strain ATCC 49802 / DSM 20745 / KCCM 41009 / NCIMB 13125 / S 6022)</name>
    <dbReference type="NCBI Taxonomy" id="479434"/>
    <lineage>
        <taxon>Bacteria</taxon>
        <taxon>Pseudomonadati</taxon>
        <taxon>Thermomicrobiota</taxon>
        <taxon>Thermomicrobia</taxon>
        <taxon>Sphaerobacterales</taxon>
        <taxon>Sphaerobacterineae</taxon>
        <taxon>Sphaerobacteraceae</taxon>
        <taxon>Sphaerobacter</taxon>
    </lineage>
</organism>
<keyword evidence="2 4" id="KW-0697">Rotamase</keyword>
<evidence type="ECO:0000259" key="5">
    <source>
        <dbReference type="PROSITE" id="PS50072"/>
    </source>
</evidence>
<reference evidence="7" key="1">
    <citation type="submission" date="2009-11" db="EMBL/GenBank/DDBJ databases">
        <title>The complete chromosome 1 of Sphaerobacter thermophilus DSM 20745.</title>
        <authorList>
            <person name="Lucas S."/>
            <person name="Copeland A."/>
            <person name="Lapidus A."/>
            <person name="Glavina del Rio T."/>
            <person name="Dalin E."/>
            <person name="Tice H."/>
            <person name="Bruce D."/>
            <person name="Goodwin L."/>
            <person name="Pitluck S."/>
            <person name="Kyrpides N."/>
            <person name="Mavromatis K."/>
            <person name="Ivanova N."/>
            <person name="Mikhailova N."/>
            <person name="LaButti K.M."/>
            <person name="Clum A."/>
            <person name="Sun H.I."/>
            <person name="Brettin T."/>
            <person name="Detter J.C."/>
            <person name="Han C."/>
            <person name="Larimer F."/>
            <person name="Land M."/>
            <person name="Hauser L."/>
            <person name="Markowitz V."/>
            <person name="Cheng J.F."/>
            <person name="Hugenholtz P."/>
            <person name="Woyke T."/>
            <person name="Wu D."/>
            <person name="Steenblock K."/>
            <person name="Schneider S."/>
            <person name="Pukall R."/>
            <person name="Goeker M."/>
            <person name="Klenk H.P."/>
            <person name="Eisen J.A."/>
        </authorList>
    </citation>
    <scope>NUCLEOTIDE SEQUENCE [LARGE SCALE GENOMIC DNA]</scope>
    <source>
        <strain evidence="7">ATCC 49802 / DSM 20745 / S 6022</strain>
    </source>
</reference>
<feature type="domain" description="PPIase cyclophilin-type" evidence="5">
    <location>
        <begin position="32"/>
        <end position="177"/>
    </location>
</feature>
<dbReference type="HOGENOM" id="CLU_012062_16_3_0"/>
<dbReference type="Pfam" id="PF00160">
    <property type="entry name" value="Pro_isomerase"/>
    <property type="match status" value="1"/>
</dbReference>
<dbReference type="InterPro" id="IPR029000">
    <property type="entry name" value="Cyclophilin-like_dom_sf"/>
</dbReference>
<dbReference type="eggNOG" id="COG0652">
    <property type="taxonomic scope" value="Bacteria"/>
</dbReference>
<dbReference type="FunCoup" id="D1C3D6">
    <property type="interactions" value="308"/>
</dbReference>
<comment type="catalytic activity">
    <reaction evidence="4">
        <text>[protein]-peptidylproline (omega=180) = [protein]-peptidylproline (omega=0)</text>
        <dbReference type="Rhea" id="RHEA:16237"/>
        <dbReference type="Rhea" id="RHEA-COMP:10747"/>
        <dbReference type="Rhea" id="RHEA-COMP:10748"/>
        <dbReference type="ChEBI" id="CHEBI:83833"/>
        <dbReference type="ChEBI" id="CHEBI:83834"/>
        <dbReference type="EC" id="5.2.1.8"/>
    </reaction>
</comment>
<protein>
    <recommendedName>
        <fullName evidence="4">Peptidyl-prolyl cis-trans isomerase</fullName>
        <shortName evidence="4">PPIase</shortName>
        <ecNumber evidence="4">5.2.1.8</ecNumber>
    </recommendedName>
</protein>
<keyword evidence="3 4" id="KW-0413">Isomerase</keyword>
<dbReference type="InterPro" id="IPR020892">
    <property type="entry name" value="Cyclophilin-type_PPIase_CS"/>
</dbReference>